<comment type="cofactor">
    <cofactor evidence="10">
        <name>a divalent metal cation</name>
        <dbReference type="ChEBI" id="CHEBI:60240"/>
    </cofactor>
    <text evidence="10">Binds 1 divalent metal cation per subunit.</text>
</comment>
<protein>
    <recommendedName>
        <fullName evidence="3 8">N-acetylglucosamine-6-phosphate deacetylase</fullName>
        <ecNumber evidence="2 8">3.5.1.25</ecNumber>
    </recommendedName>
</protein>
<dbReference type="GO" id="GO:0046872">
    <property type="term" value="F:metal ion binding"/>
    <property type="evidence" value="ECO:0007669"/>
    <property type="project" value="UniProtKB-KW"/>
</dbReference>
<accession>A0A6A5GZU0</accession>
<dbReference type="EMBL" id="WUAV01000003">
    <property type="protein sequence ID" value="KAF1761030.1"/>
    <property type="molecule type" value="Genomic_DNA"/>
</dbReference>
<dbReference type="GO" id="GO:0008448">
    <property type="term" value="F:N-acetylglucosamine-6-phosphate deacetylase activity"/>
    <property type="evidence" value="ECO:0007669"/>
    <property type="project" value="UniProtKB-UniRule"/>
</dbReference>
<reference evidence="12 13" key="1">
    <citation type="submission" date="2019-12" db="EMBL/GenBank/DDBJ databases">
        <title>Chromosome-level assembly of the Caenorhabditis remanei genome.</title>
        <authorList>
            <person name="Teterina A.A."/>
            <person name="Willis J.H."/>
            <person name="Phillips P.C."/>
        </authorList>
    </citation>
    <scope>NUCLEOTIDE SEQUENCE [LARGE SCALE GENOMIC DNA]</scope>
    <source>
        <strain evidence="12 13">PX506</strain>
        <tissue evidence="12">Whole organism</tissue>
    </source>
</reference>
<evidence type="ECO:0000256" key="8">
    <source>
        <dbReference type="PIRNR" id="PIRNR038994"/>
    </source>
</evidence>
<dbReference type="CTD" id="9800569"/>
<gene>
    <name evidence="12" type="ORF">GCK72_009284</name>
</gene>
<dbReference type="NCBIfam" id="TIGR00221">
    <property type="entry name" value="nagA"/>
    <property type="match status" value="1"/>
</dbReference>
<dbReference type="EC" id="3.5.1.25" evidence="2 8"/>
<evidence type="ECO:0000313" key="13">
    <source>
        <dbReference type="Proteomes" id="UP000483820"/>
    </source>
</evidence>
<dbReference type="PIRSF" id="PIRSF038994">
    <property type="entry name" value="NagA"/>
    <property type="match status" value="1"/>
</dbReference>
<dbReference type="KEGG" id="crq:GCK72_009284"/>
<dbReference type="Pfam" id="PF01979">
    <property type="entry name" value="Amidohydro_1"/>
    <property type="match status" value="1"/>
</dbReference>
<dbReference type="GO" id="GO:0019262">
    <property type="term" value="P:N-acetylneuraminate catabolic process"/>
    <property type="evidence" value="ECO:0007669"/>
    <property type="project" value="UniProtKB-ARBA"/>
</dbReference>
<evidence type="ECO:0000256" key="9">
    <source>
        <dbReference type="PIRSR" id="PIRSR038994-1"/>
    </source>
</evidence>
<evidence type="ECO:0000313" key="12">
    <source>
        <dbReference type="EMBL" id="KAF1761030.1"/>
    </source>
</evidence>
<dbReference type="SUPFAM" id="SSF51556">
    <property type="entry name" value="Metallo-dependent hydrolases"/>
    <property type="match status" value="1"/>
</dbReference>
<dbReference type="GO" id="GO:0006046">
    <property type="term" value="P:N-acetylglucosamine catabolic process"/>
    <property type="evidence" value="ECO:0007669"/>
    <property type="project" value="TreeGrafter"/>
</dbReference>
<comment type="caution">
    <text evidence="12">The sequence shown here is derived from an EMBL/GenBank/DDBJ whole genome shotgun (WGS) entry which is preliminary data.</text>
</comment>
<evidence type="ECO:0000256" key="1">
    <source>
        <dbReference type="ARBA" id="ARBA00010716"/>
    </source>
</evidence>
<feature type="binding site" evidence="10">
    <location>
        <position position="156"/>
    </location>
    <ligand>
        <name>Zn(2+)</name>
        <dbReference type="ChEBI" id="CHEBI:29105"/>
    </ligand>
</feature>
<dbReference type="InterPro" id="IPR032466">
    <property type="entry name" value="Metal_Hydrolase"/>
</dbReference>
<comment type="catalytic activity">
    <reaction evidence="7 8">
        <text>N-acetyl-D-glucosamine 6-phosphate + H2O = D-glucosamine 6-phosphate + acetate</text>
        <dbReference type="Rhea" id="RHEA:22936"/>
        <dbReference type="ChEBI" id="CHEBI:15377"/>
        <dbReference type="ChEBI" id="CHEBI:30089"/>
        <dbReference type="ChEBI" id="CHEBI:57513"/>
        <dbReference type="ChEBI" id="CHEBI:58725"/>
        <dbReference type="EC" id="3.5.1.25"/>
    </reaction>
</comment>
<evidence type="ECO:0000256" key="7">
    <source>
        <dbReference type="ARBA" id="ARBA00047647"/>
    </source>
</evidence>
<feature type="domain" description="Amidohydrolase-related" evidence="11">
    <location>
        <begin position="72"/>
        <end position="414"/>
    </location>
</feature>
<dbReference type="InterPro" id="IPR003764">
    <property type="entry name" value="GlcNAc_6-P_deAcase"/>
</dbReference>
<dbReference type="GO" id="GO:0106279">
    <property type="term" value="P:negative regulation of UDP-N-acetylglucosamine biosynthetic process"/>
    <property type="evidence" value="ECO:0007669"/>
    <property type="project" value="UniProtKB-ARBA"/>
</dbReference>
<proteinExistence type="inferred from homology"/>
<dbReference type="SUPFAM" id="SSF51338">
    <property type="entry name" value="Composite domain of metallo-dependent hydrolases"/>
    <property type="match status" value="1"/>
</dbReference>
<evidence type="ECO:0000256" key="6">
    <source>
        <dbReference type="ARBA" id="ARBA00023277"/>
    </source>
</evidence>
<dbReference type="PANTHER" id="PTHR11113">
    <property type="entry name" value="N-ACETYLGLUCOSAMINE-6-PHOSPHATE DEACETYLASE"/>
    <property type="match status" value="1"/>
</dbReference>
<evidence type="ECO:0000256" key="10">
    <source>
        <dbReference type="PIRSR" id="PIRSR038994-3"/>
    </source>
</evidence>
<keyword evidence="5 8" id="KW-0378">Hydrolase</keyword>
<dbReference type="RefSeq" id="XP_003098152.2">
    <property type="nucleotide sequence ID" value="XM_003098104.2"/>
</dbReference>
<keyword evidence="6 8" id="KW-0119">Carbohydrate metabolism</keyword>
<organism evidence="12 13">
    <name type="scientific">Caenorhabditis remanei</name>
    <name type="common">Caenorhabditis vulgaris</name>
    <dbReference type="NCBI Taxonomy" id="31234"/>
    <lineage>
        <taxon>Eukaryota</taxon>
        <taxon>Metazoa</taxon>
        <taxon>Ecdysozoa</taxon>
        <taxon>Nematoda</taxon>
        <taxon>Chromadorea</taxon>
        <taxon>Rhabditida</taxon>
        <taxon>Rhabditina</taxon>
        <taxon>Rhabditomorpha</taxon>
        <taxon>Rhabditoidea</taxon>
        <taxon>Rhabditidae</taxon>
        <taxon>Peloderinae</taxon>
        <taxon>Caenorhabditis</taxon>
    </lineage>
</organism>
<feature type="active site" description="Proton donor/acceptor" evidence="9">
    <location>
        <position position="308"/>
    </location>
</feature>
<keyword evidence="4 10" id="KW-0479">Metal-binding</keyword>
<sequence length="420" mass="45235">MQPRRIKFDSEVLDGQFAGNQLFQFVNCSVLREDGLKKEHIWIRNGRILDERTVFFEEKRMADVQVDCSGLILAPGFIDVQLNGGFGIDFSTYNSDDDEYKSGLLTVAKQLLAHGVTSFAPTVITSSPETYHKVLPLLERTYAWSEGAGILGAHLEGPFISADKRGCHPEQLVITSFGSNPAETIENIYGSTKNIAIVTMAPELEGAQEAIKYLVAAGTTVSVGHSSAKLGPGEMAVTSGAKMITHLFNAMQSYHHRDPGLIGLLTSSEVTPDHPLYYGIISDGIHTHDSALRIAYHTNPDGLILVTDAIAALGMPDGVHKLGTQTIHVKGFEAKLDGTNTTAGSVASMPYCIRHLIKATGCTIEYALQSATHKPATLLGITSEKGTLAVGSIADFVLIDENVDVKATFCSGSRVFLNKD</sequence>
<dbReference type="CDD" id="cd00854">
    <property type="entry name" value="NagA"/>
    <property type="match status" value="1"/>
</dbReference>
<dbReference type="FunFam" id="3.20.20.140:FF:000023">
    <property type="entry name" value="N-acetylglucosamine-6-phosphate deacetylase"/>
    <property type="match status" value="1"/>
</dbReference>
<dbReference type="InterPro" id="IPR011059">
    <property type="entry name" value="Metal-dep_hydrolase_composite"/>
</dbReference>
<dbReference type="PANTHER" id="PTHR11113:SF14">
    <property type="entry name" value="N-ACETYLGLUCOSAMINE-6-PHOSPHATE DEACETYLASE"/>
    <property type="match status" value="1"/>
</dbReference>
<dbReference type="Proteomes" id="UP000483820">
    <property type="component" value="Chromosome III"/>
</dbReference>
<feature type="binding site" evidence="10">
    <location>
        <position position="246"/>
    </location>
    <ligand>
        <name>Zn(2+)</name>
        <dbReference type="ChEBI" id="CHEBI:29105"/>
    </ligand>
</feature>
<dbReference type="Gene3D" id="2.30.40.10">
    <property type="entry name" value="Urease, subunit C, domain 1"/>
    <property type="match status" value="1"/>
</dbReference>
<dbReference type="AlphaFoldDB" id="A0A6A5GZU0"/>
<dbReference type="Gene3D" id="3.20.20.140">
    <property type="entry name" value="Metal-dependent hydrolases"/>
    <property type="match status" value="1"/>
</dbReference>
<evidence type="ECO:0000256" key="2">
    <source>
        <dbReference type="ARBA" id="ARBA00011899"/>
    </source>
</evidence>
<evidence type="ECO:0000256" key="4">
    <source>
        <dbReference type="ARBA" id="ARBA00022723"/>
    </source>
</evidence>
<feature type="binding site" evidence="10">
    <location>
        <position position="225"/>
    </location>
    <ligand>
        <name>Zn(2+)</name>
        <dbReference type="ChEBI" id="CHEBI:29105"/>
    </ligand>
</feature>
<dbReference type="GeneID" id="9800569"/>
<evidence type="ECO:0000259" key="11">
    <source>
        <dbReference type="Pfam" id="PF01979"/>
    </source>
</evidence>
<evidence type="ECO:0000256" key="5">
    <source>
        <dbReference type="ARBA" id="ARBA00022801"/>
    </source>
</evidence>
<comment type="similarity">
    <text evidence="1 8">Belongs to the metallo-dependent hydrolases superfamily. NagA family.</text>
</comment>
<evidence type="ECO:0000256" key="3">
    <source>
        <dbReference type="ARBA" id="ARBA00018029"/>
    </source>
</evidence>
<dbReference type="InterPro" id="IPR006680">
    <property type="entry name" value="Amidohydro-rel"/>
</dbReference>
<name>A0A6A5GZU0_CAERE</name>